<evidence type="ECO:0000313" key="3">
    <source>
        <dbReference type="Proteomes" id="UP000665561"/>
    </source>
</evidence>
<name>A0ABW9XKA2_9BACL</name>
<proteinExistence type="predicted"/>
<evidence type="ECO:0000256" key="1">
    <source>
        <dbReference type="SAM" id="Phobius"/>
    </source>
</evidence>
<keyword evidence="3" id="KW-1185">Reference proteome</keyword>
<keyword evidence="1" id="KW-0472">Membrane</keyword>
<protein>
    <submittedName>
        <fullName evidence="2">Uncharacterized protein</fullName>
    </submittedName>
</protein>
<reference evidence="2 3" key="1">
    <citation type="submission" date="2020-01" db="EMBL/GenBank/DDBJ databases">
        <title>Paenibacillus soybeanensis sp. nov. isolated from the nodules of soybean (Glycine max(L.) Merr).</title>
        <authorList>
            <person name="Wang H."/>
        </authorList>
    </citation>
    <scope>NUCLEOTIDE SEQUENCE [LARGE SCALE GENOMIC DNA]</scope>
    <source>
        <strain evidence="2 3">T1</strain>
    </source>
</reference>
<evidence type="ECO:0000313" key="2">
    <source>
        <dbReference type="EMBL" id="NBD23027.1"/>
    </source>
</evidence>
<comment type="caution">
    <text evidence="2">The sequence shown here is derived from an EMBL/GenBank/DDBJ whole genome shotgun (WGS) entry which is preliminary data.</text>
</comment>
<accession>A0ABW9XKA2</accession>
<feature type="transmembrane region" description="Helical" evidence="1">
    <location>
        <begin position="164"/>
        <end position="183"/>
    </location>
</feature>
<keyword evidence="1" id="KW-0812">Transmembrane</keyword>
<dbReference type="RefSeq" id="WP_161741395.1">
    <property type="nucleotide sequence ID" value="NZ_JAAAMV010000001.1"/>
</dbReference>
<dbReference type="Proteomes" id="UP000665561">
    <property type="component" value="Unassembled WGS sequence"/>
</dbReference>
<organism evidence="2 3">
    <name type="scientific">Paenibacillus glycinis</name>
    <dbReference type="NCBI Taxonomy" id="2697035"/>
    <lineage>
        <taxon>Bacteria</taxon>
        <taxon>Bacillati</taxon>
        <taxon>Bacillota</taxon>
        <taxon>Bacilli</taxon>
        <taxon>Bacillales</taxon>
        <taxon>Paenibacillaceae</taxon>
        <taxon>Paenibacillus</taxon>
    </lineage>
</organism>
<keyword evidence="1" id="KW-1133">Transmembrane helix</keyword>
<dbReference type="EMBL" id="JAAAMV010000001">
    <property type="protein sequence ID" value="NBD23027.1"/>
    <property type="molecule type" value="Genomic_DNA"/>
</dbReference>
<sequence length="261" mass="30340">MNNFRNKYRNRYYQANFTPFGTIQLHQRNPHIVALWSVAFPGFGHFLVHKFITGFALFGWGFYINQLAHLNTAVMYSLNGDIAQTKAILDERYICLYVPLYLFAIWDSYRTAADENMIHLLAKRENAKFTTFSMSAFSCNFISKKKPWIAFVWSMALPSLGQLYIHRVIGAFLILMNTIIVIYNSHLVEGIHNCLLGDFSRVRAIVDAQWTLYFPAIYFFGIYDAYSNTVELAKLFSSEQADFLKRHHQSQNFVLHKGDKI</sequence>
<gene>
    <name evidence="2" type="ORF">GT019_03980</name>
</gene>